<feature type="site" description="Positions MEP for the nucleophilic attack" evidence="3">
    <location>
        <position position="220"/>
    </location>
</feature>
<reference evidence="4" key="1">
    <citation type="submission" date="2022-12" db="EMBL/GenBank/DDBJ databases">
        <title>Gycomyces niveus sp.nov.,a novel actinomycete isolated from soil in Shouguan.</title>
        <authorList>
            <person name="Yang X."/>
        </authorList>
    </citation>
    <scope>NUCLEOTIDE SEQUENCE</scope>
    <source>
        <strain evidence="4">NEAU-A15</strain>
    </source>
</reference>
<comment type="similarity">
    <text evidence="3">Belongs to the IspD/TarI cytidylyltransferase family. IspD subfamily.</text>
</comment>
<comment type="pathway">
    <text evidence="3">Isoprenoid biosynthesis; isopentenyl diphosphate biosynthesis via DXP pathway; isopentenyl diphosphate from 1-deoxy-D-xylulose 5-phosphate: step 2/6.</text>
</comment>
<keyword evidence="3" id="KW-0414">Isoprene biosynthesis</keyword>
<dbReference type="GO" id="GO:0050518">
    <property type="term" value="F:2-C-methyl-D-erythritol 4-phosphate cytidylyltransferase activity"/>
    <property type="evidence" value="ECO:0007669"/>
    <property type="project" value="UniProtKB-UniRule"/>
</dbReference>
<evidence type="ECO:0000313" key="4">
    <source>
        <dbReference type="EMBL" id="MDA1358496.1"/>
    </source>
</evidence>
<evidence type="ECO:0000256" key="1">
    <source>
        <dbReference type="ARBA" id="ARBA00022679"/>
    </source>
</evidence>
<dbReference type="InterPro" id="IPR034683">
    <property type="entry name" value="IspD/TarI"/>
</dbReference>
<dbReference type="CDD" id="cd02516">
    <property type="entry name" value="CDP-ME_synthetase"/>
    <property type="match status" value="1"/>
</dbReference>
<feature type="site" description="Transition state stabilizer" evidence="3">
    <location>
        <position position="25"/>
    </location>
</feature>
<dbReference type="SUPFAM" id="SSF53448">
    <property type="entry name" value="Nucleotide-diphospho-sugar transferases"/>
    <property type="match status" value="1"/>
</dbReference>
<dbReference type="InterPro" id="IPR029044">
    <property type="entry name" value="Nucleotide-diphossugar_trans"/>
</dbReference>
<protein>
    <recommendedName>
        <fullName evidence="3">2-C-methyl-D-erythritol 4-phosphate cytidylyltransferase</fullName>
        <ecNumber evidence="3">2.7.7.60</ecNumber>
    </recommendedName>
    <alternativeName>
        <fullName evidence="3">4-diphosphocytidyl-2C-methyl-D-erythritol synthase</fullName>
    </alternativeName>
    <alternativeName>
        <fullName evidence="3">MEP cytidylyltransferase</fullName>
        <shortName evidence="3">MCT</shortName>
    </alternativeName>
</protein>
<dbReference type="FunFam" id="3.90.550.10:FF:000003">
    <property type="entry name" value="2-C-methyl-D-erythritol 4-phosphate cytidylyltransferase"/>
    <property type="match status" value="1"/>
</dbReference>
<dbReference type="GO" id="GO:0019288">
    <property type="term" value="P:isopentenyl diphosphate biosynthetic process, methylerythritol 4-phosphate pathway"/>
    <property type="evidence" value="ECO:0007669"/>
    <property type="project" value="UniProtKB-UniRule"/>
</dbReference>
<dbReference type="HAMAP" id="MF_00108">
    <property type="entry name" value="IspD"/>
    <property type="match status" value="1"/>
</dbReference>
<dbReference type="RefSeq" id="WP_270108300.1">
    <property type="nucleotide sequence ID" value="NZ_JAPZVP010000002.1"/>
</dbReference>
<dbReference type="EMBL" id="JAPZVP010000002">
    <property type="protein sequence ID" value="MDA1358496.1"/>
    <property type="molecule type" value="Genomic_DNA"/>
</dbReference>
<dbReference type="PANTHER" id="PTHR32125">
    <property type="entry name" value="2-C-METHYL-D-ERYTHRITOL 4-PHOSPHATE CYTIDYLYLTRANSFERASE, CHLOROPLASTIC"/>
    <property type="match status" value="1"/>
</dbReference>
<dbReference type="Pfam" id="PF01128">
    <property type="entry name" value="IspD"/>
    <property type="match status" value="1"/>
</dbReference>
<dbReference type="InterPro" id="IPR050088">
    <property type="entry name" value="IspD/TarI_cytidylyltransf_bact"/>
</dbReference>
<dbReference type="Gene3D" id="3.90.550.10">
    <property type="entry name" value="Spore Coat Polysaccharide Biosynthesis Protein SpsA, Chain A"/>
    <property type="match status" value="1"/>
</dbReference>
<keyword evidence="5" id="KW-1185">Reference proteome</keyword>
<comment type="catalytic activity">
    <reaction evidence="3">
        <text>2-C-methyl-D-erythritol 4-phosphate + CTP + H(+) = 4-CDP-2-C-methyl-D-erythritol + diphosphate</text>
        <dbReference type="Rhea" id="RHEA:13429"/>
        <dbReference type="ChEBI" id="CHEBI:15378"/>
        <dbReference type="ChEBI" id="CHEBI:33019"/>
        <dbReference type="ChEBI" id="CHEBI:37563"/>
        <dbReference type="ChEBI" id="CHEBI:57823"/>
        <dbReference type="ChEBI" id="CHEBI:58262"/>
        <dbReference type="EC" id="2.7.7.60"/>
    </reaction>
</comment>
<dbReference type="EC" id="2.7.7.60" evidence="3"/>
<evidence type="ECO:0000256" key="2">
    <source>
        <dbReference type="ARBA" id="ARBA00022695"/>
    </source>
</evidence>
<comment type="caution">
    <text evidence="4">The sequence shown here is derived from an EMBL/GenBank/DDBJ whole genome shotgun (WGS) entry which is preliminary data.</text>
</comment>
<sequence>MPQPPTIAAVLAGGRGSRMGAAVPKQLLEVAGKPILQHTLEAFEAAAAVDRIVLVMAEGFHDTAWAIAKAANVTKLSAVIDGGATRADSSVAAIRWAQAQPGVGEDAKLLLHDAARMLVTGRIITDVVAALDECEAVTAAIPSSDTVVEVREGRIANVPDRASLARVQTPQGFRLGLIAAAHADAAADPGFTPTDDCSVVLRCRPGVPVRTVAGSARNLKVTEPADLALAEALLHG</sequence>
<dbReference type="NCBIfam" id="TIGR00453">
    <property type="entry name" value="ispD"/>
    <property type="match status" value="1"/>
</dbReference>
<keyword evidence="1 3" id="KW-0808">Transferase</keyword>
<organism evidence="4 5">
    <name type="scientific">Glycomyces luteolus</name>
    <dbReference type="NCBI Taxonomy" id="2670330"/>
    <lineage>
        <taxon>Bacteria</taxon>
        <taxon>Bacillati</taxon>
        <taxon>Actinomycetota</taxon>
        <taxon>Actinomycetes</taxon>
        <taxon>Glycomycetales</taxon>
        <taxon>Glycomycetaceae</taxon>
        <taxon>Glycomyces</taxon>
    </lineage>
</organism>
<feature type="site" description="Transition state stabilizer" evidence="3">
    <location>
        <position position="18"/>
    </location>
</feature>
<evidence type="ECO:0000256" key="3">
    <source>
        <dbReference type="HAMAP-Rule" id="MF_00108"/>
    </source>
</evidence>
<dbReference type="PANTHER" id="PTHR32125:SF4">
    <property type="entry name" value="2-C-METHYL-D-ERYTHRITOL 4-PHOSPHATE CYTIDYLYLTRANSFERASE, CHLOROPLASTIC"/>
    <property type="match status" value="1"/>
</dbReference>
<accession>A0A9X3SP23</accession>
<name>A0A9X3SP23_9ACTN</name>
<dbReference type="AlphaFoldDB" id="A0A9X3SP23"/>
<keyword evidence="2 3" id="KW-0548">Nucleotidyltransferase</keyword>
<dbReference type="Proteomes" id="UP001146067">
    <property type="component" value="Unassembled WGS sequence"/>
</dbReference>
<proteinExistence type="inferred from homology"/>
<gene>
    <name evidence="3 4" type="primary">ispD</name>
    <name evidence="4" type="ORF">O1R50_02620</name>
</gene>
<feature type="site" description="Positions MEP for the nucleophilic attack" evidence="3">
    <location>
        <position position="161"/>
    </location>
</feature>
<comment type="function">
    <text evidence="3">Catalyzes the formation of 4-diphosphocytidyl-2-C-methyl-D-erythritol from CTP and 2-C-methyl-D-erythritol 4-phosphate (MEP).</text>
</comment>
<dbReference type="InterPro" id="IPR001228">
    <property type="entry name" value="IspD"/>
</dbReference>
<evidence type="ECO:0000313" key="5">
    <source>
        <dbReference type="Proteomes" id="UP001146067"/>
    </source>
</evidence>